<dbReference type="AlphaFoldDB" id="A0A7W4UQ58"/>
<organism evidence="1 2">
    <name type="scientific">Pseudoclavibacter helvolus</name>
    <dbReference type="NCBI Taxonomy" id="255205"/>
    <lineage>
        <taxon>Bacteria</taxon>
        <taxon>Bacillati</taxon>
        <taxon>Actinomycetota</taxon>
        <taxon>Actinomycetes</taxon>
        <taxon>Micrococcales</taxon>
        <taxon>Microbacteriaceae</taxon>
        <taxon>Pseudoclavibacter</taxon>
    </lineage>
</organism>
<evidence type="ECO:0008006" key="3">
    <source>
        <dbReference type="Google" id="ProtNLM"/>
    </source>
</evidence>
<reference evidence="1 2" key="1">
    <citation type="submission" date="2020-08" db="EMBL/GenBank/DDBJ databases">
        <title>Sequencing the genomes of 1000 actinobacteria strains.</title>
        <authorList>
            <person name="Klenk H.-P."/>
        </authorList>
    </citation>
    <scope>NUCLEOTIDE SEQUENCE [LARGE SCALE GENOMIC DNA]</scope>
    <source>
        <strain evidence="1 2">DSM 20419</strain>
    </source>
</reference>
<dbReference type="EMBL" id="JACHWJ010000004">
    <property type="protein sequence ID" value="MBB2958511.1"/>
    <property type="molecule type" value="Genomic_DNA"/>
</dbReference>
<comment type="caution">
    <text evidence="1">The sequence shown here is derived from an EMBL/GenBank/DDBJ whole genome shotgun (WGS) entry which is preliminary data.</text>
</comment>
<proteinExistence type="predicted"/>
<protein>
    <recommendedName>
        <fullName evidence="3">Glycosyltransferase family 1 protein</fullName>
    </recommendedName>
</protein>
<evidence type="ECO:0000313" key="1">
    <source>
        <dbReference type="EMBL" id="MBB2958511.1"/>
    </source>
</evidence>
<dbReference type="Proteomes" id="UP000545286">
    <property type="component" value="Unassembled WGS sequence"/>
</dbReference>
<name>A0A7W4UQ58_9MICO</name>
<accession>A0A7W4UQ58</accession>
<gene>
    <name evidence="1" type="ORF">FHX72_002657</name>
</gene>
<evidence type="ECO:0000313" key="2">
    <source>
        <dbReference type="Proteomes" id="UP000545286"/>
    </source>
</evidence>
<sequence length="344" mass="37866">MSKIDVIVSHPGGRGWGQIENLAILAATELDAELHRHTASSEYSRMHVARTLVPPRRDAKSDRVAIVIAPQPAHLNAILAAPHWRQQYRTVVGWVIDSFWTDRVPRVARSTSYYDHLFVMDPDDIEPWRTQTAATVSALPWGADVLGMPFSSERTMDLQRIGRQPDAWDDDNVTAAAAEALGLTFAGRPPFGSNDEASASLADGAAANAKFVLAFSNRAHQSSYTHPTREYVTGRWLDALAAGASVAGIAPRTAVADALFWPGACLDFPSVELHEGLAVVQDAVSAWTPDDARRNRRLALERLDWRHRLKELAGRAELTTPRLDASLRKVAEEARVWAEDDRAS</sequence>
<keyword evidence="2" id="KW-1185">Reference proteome</keyword>
<dbReference type="RefSeq" id="WP_183625649.1">
    <property type="nucleotide sequence ID" value="NZ_JACHWJ010000004.1"/>
</dbReference>